<organism evidence="1 2">
    <name type="scientific">Knipowitschia caucasica</name>
    <name type="common">Caucasian dwarf goby</name>
    <name type="synonym">Pomatoschistus caucasicus</name>
    <dbReference type="NCBI Taxonomy" id="637954"/>
    <lineage>
        <taxon>Eukaryota</taxon>
        <taxon>Metazoa</taxon>
        <taxon>Chordata</taxon>
        <taxon>Craniata</taxon>
        <taxon>Vertebrata</taxon>
        <taxon>Euteleostomi</taxon>
        <taxon>Actinopterygii</taxon>
        <taxon>Neopterygii</taxon>
        <taxon>Teleostei</taxon>
        <taxon>Neoteleostei</taxon>
        <taxon>Acanthomorphata</taxon>
        <taxon>Gobiaria</taxon>
        <taxon>Gobiiformes</taxon>
        <taxon>Gobioidei</taxon>
        <taxon>Gobiidae</taxon>
        <taxon>Gobiinae</taxon>
        <taxon>Knipowitschia</taxon>
    </lineage>
</organism>
<accession>A0AAV2M8N7</accession>
<proteinExistence type="predicted"/>
<protein>
    <submittedName>
        <fullName evidence="1">Uncharacterized protein</fullName>
    </submittedName>
</protein>
<sequence>MTVRPCQRSSEPALRLLPLRGVGLRVESQKRNGRRDEPTAAAVFTPRSEEWTLLERRPQRDEEPCHARFSCGC</sequence>
<dbReference type="AlphaFoldDB" id="A0AAV2M8N7"/>
<evidence type="ECO:0000313" key="1">
    <source>
        <dbReference type="EMBL" id="CAL1609640.1"/>
    </source>
</evidence>
<dbReference type="Proteomes" id="UP001497482">
    <property type="component" value="Chromosome 6"/>
</dbReference>
<gene>
    <name evidence="1" type="ORF">KC01_LOCUS36342</name>
</gene>
<name>A0AAV2M8N7_KNICA</name>
<keyword evidence="2" id="KW-1185">Reference proteome</keyword>
<dbReference type="EMBL" id="OZ035828">
    <property type="protein sequence ID" value="CAL1609640.1"/>
    <property type="molecule type" value="Genomic_DNA"/>
</dbReference>
<evidence type="ECO:0000313" key="2">
    <source>
        <dbReference type="Proteomes" id="UP001497482"/>
    </source>
</evidence>
<reference evidence="1 2" key="1">
    <citation type="submission" date="2024-04" db="EMBL/GenBank/DDBJ databases">
        <authorList>
            <person name="Waldvogel A.-M."/>
            <person name="Schoenle A."/>
        </authorList>
    </citation>
    <scope>NUCLEOTIDE SEQUENCE [LARGE SCALE GENOMIC DNA]</scope>
</reference>